<evidence type="ECO:0000256" key="7">
    <source>
        <dbReference type="ARBA" id="ARBA00023288"/>
    </source>
</evidence>
<evidence type="ECO:0000256" key="8">
    <source>
        <dbReference type="ARBA" id="ARBA00023315"/>
    </source>
</evidence>
<evidence type="ECO:0000256" key="6">
    <source>
        <dbReference type="ARBA" id="ARBA00023139"/>
    </source>
</evidence>
<organism evidence="13 14">
    <name type="scientific">Schizopora paradoxa</name>
    <dbReference type="NCBI Taxonomy" id="27342"/>
    <lineage>
        <taxon>Eukaryota</taxon>
        <taxon>Fungi</taxon>
        <taxon>Dikarya</taxon>
        <taxon>Basidiomycota</taxon>
        <taxon>Agaricomycotina</taxon>
        <taxon>Agaricomycetes</taxon>
        <taxon>Hymenochaetales</taxon>
        <taxon>Schizoporaceae</taxon>
        <taxon>Schizopora</taxon>
    </lineage>
</organism>
<keyword evidence="8 10" id="KW-0012">Acyltransferase</keyword>
<evidence type="ECO:0000256" key="9">
    <source>
        <dbReference type="ARBA" id="ARBA00048048"/>
    </source>
</evidence>
<dbReference type="STRING" id="27342.A0A0H2SNA3"/>
<dbReference type="PANTHER" id="PTHR22883:SF488">
    <property type="entry name" value="PALMITOYLTRANSFERASE"/>
    <property type="match status" value="1"/>
</dbReference>
<dbReference type="PANTHER" id="PTHR22883">
    <property type="entry name" value="ZINC FINGER DHHC DOMAIN CONTAINING PROTEIN"/>
    <property type="match status" value="1"/>
</dbReference>
<evidence type="ECO:0000256" key="1">
    <source>
        <dbReference type="ARBA" id="ARBA00004141"/>
    </source>
</evidence>
<dbReference type="AlphaFoldDB" id="A0A0H2SNA3"/>
<keyword evidence="5 10" id="KW-0472">Membrane</keyword>
<dbReference type="GO" id="GO:0005794">
    <property type="term" value="C:Golgi apparatus"/>
    <property type="evidence" value="ECO:0007669"/>
    <property type="project" value="TreeGrafter"/>
</dbReference>
<feature type="domain" description="Palmitoyltransferase DHHC" evidence="12">
    <location>
        <begin position="486"/>
        <end position="612"/>
    </location>
</feature>
<feature type="transmembrane region" description="Helical" evidence="10">
    <location>
        <begin position="390"/>
        <end position="416"/>
    </location>
</feature>
<comment type="subcellular location">
    <subcellularLocation>
        <location evidence="1">Membrane</location>
        <topology evidence="1">Multi-pass membrane protein</topology>
    </subcellularLocation>
</comment>
<gene>
    <name evidence="13" type="ORF">SCHPADRAFT_819513</name>
</gene>
<feature type="transmembrane region" description="Helical" evidence="10">
    <location>
        <begin position="422"/>
        <end position="443"/>
    </location>
</feature>
<comment type="domain">
    <text evidence="10">The DHHC domain is required for palmitoyltransferase activity.</text>
</comment>
<evidence type="ECO:0000256" key="4">
    <source>
        <dbReference type="ARBA" id="ARBA00022989"/>
    </source>
</evidence>
<evidence type="ECO:0000256" key="2">
    <source>
        <dbReference type="ARBA" id="ARBA00022679"/>
    </source>
</evidence>
<sequence>MSASGGENAEPHSIPLPRSASSLGSSLNAGGLSRNNSGNSRSLKTTGAPSTAVTGGHSPLSQTTTFGHRITGEGSISSQSAHQSAISSNHIPGIQPSAAFFHPSRPTYYSSNNFALSNLNHAVNPSSTYPVLPAHMMPAPSAPTSSTVDQRPSSTGSDSFAHGSFTTDEFGNGKGTLNSNSNTVARSFSTKISREPLLPIGQRPKPPQAVPPHAVTGRARSNTTQHPRKSNGNASGSTTPGGRVRTSLEKFLRRTLSVDAHSPSSTFSRSVKEIANLEDLEQGDNYLELKNQRAIEEEATFNITNDKAVDQESSISRRRRSPQPYSPSSEHHRNRFPQFNPNPPEDASKPPLDKTPILSESGVQMRNYELHPSNNGFFFGGKILTGGDSALPFIASFLVALGIAGTWSGTTAVWWWHNESPAVSIIGAYLCLLTFSNMLATAFSDPGILPRDLDPDPPYPSSSSSDDGSRAPLPRELKVRNITVRVKYCQTCRIYRPPRSSHCRMCDNCVDGCDHHCQWVNNCVGRRNYTFFIIYLTSAILTLILVICTSALHLVIQAHRDNISATASIRKGAGSAVVFVMSSIVIWPVGGLLGYHIRLLVLNLTTIEQIRNTAHKSLTNGPPPPNPFALGNWRRNLAEMLCRPRGNSWLDASAPATEDKRGPNPGADWEGDTTTAASKG</sequence>
<dbReference type="InterPro" id="IPR039859">
    <property type="entry name" value="PFA4/ZDH16/20/ERF2-like"/>
</dbReference>
<feature type="region of interest" description="Disordered" evidence="11">
    <location>
        <begin position="194"/>
        <end position="244"/>
    </location>
</feature>
<dbReference type="GO" id="GO:0019706">
    <property type="term" value="F:protein-cysteine S-palmitoyltransferase activity"/>
    <property type="evidence" value="ECO:0007669"/>
    <property type="project" value="UniProtKB-EC"/>
</dbReference>
<keyword evidence="3 10" id="KW-0812">Transmembrane</keyword>
<feature type="region of interest" description="Disordered" evidence="11">
    <location>
        <begin position="138"/>
        <end position="182"/>
    </location>
</feature>
<keyword evidence="2 10" id="KW-0808">Transferase</keyword>
<dbReference type="OrthoDB" id="9909019at2759"/>
<feature type="region of interest" description="Disordered" evidence="11">
    <location>
        <begin position="1"/>
        <end position="90"/>
    </location>
</feature>
<feature type="compositionally biased region" description="Low complexity" evidence="11">
    <location>
        <begin position="75"/>
        <end position="88"/>
    </location>
</feature>
<keyword evidence="4 10" id="KW-1133">Transmembrane helix</keyword>
<keyword evidence="7" id="KW-0449">Lipoprotein</keyword>
<comment type="similarity">
    <text evidence="10">Belongs to the DHHC palmitoyltransferase family.</text>
</comment>
<feature type="compositionally biased region" description="Polar residues" evidence="11">
    <location>
        <begin position="142"/>
        <end position="182"/>
    </location>
</feature>
<dbReference type="Proteomes" id="UP000053477">
    <property type="component" value="Unassembled WGS sequence"/>
</dbReference>
<evidence type="ECO:0000256" key="5">
    <source>
        <dbReference type="ARBA" id="ARBA00023136"/>
    </source>
</evidence>
<evidence type="ECO:0000256" key="10">
    <source>
        <dbReference type="RuleBase" id="RU079119"/>
    </source>
</evidence>
<feature type="transmembrane region" description="Helical" evidence="10">
    <location>
        <begin position="532"/>
        <end position="556"/>
    </location>
</feature>
<feature type="region of interest" description="Disordered" evidence="11">
    <location>
        <begin position="304"/>
        <end position="357"/>
    </location>
</feature>
<dbReference type="GO" id="GO:0005783">
    <property type="term" value="C:endoplasmic reticulum"/>
    <property type="evidence" value="ECO:0007669"/>
    <property type="project" value="TreeGrafter"/>
</dbReference>
<evidence type="ECO:0000256" key="11">
    <source>
        <dbReference type="SAM" id="MobiDB-lite"/>
    </source>
</evidence>
<accession>A0A0H2SNA3</accession>
<evidence type="ECO:0000259" key="12">
    <source>
        <dbReference type="Pfam" id="PF01529"/>
    </source>
</evidence>
<reference evidence="13 14" key="1">
    <citation type="submission" date="2015-04" db="EMBL/GenBank/DDBJ databases">
        <title>Complete genome sequence of Schizopora paradoxa KUC8140, a cosmopolitan wood degrader in East Asia.</title>
        <authorList>
            <consortium name="DOE Joint Genome Institute"/>
            <person name="Min B."/>
            <person name="Park H."/>
            <person name="Jang Y."/>
            <person name="Kim J.-J."/>
            <person name="Kim K.H."/>
            <person name="Pangilinan J."/>
            <person name="Lipzen A."/>
            <person name="Riley R."/>
            <person name="Grigoriev I.V."/>
            <person name="Spatafora J.W."/>
            <person name="Choi I.-G."/>
        </authorList>
    </citation>
    <scope>NUCLEOTIDE SEQUENCE [LARGE SCALE GENOMIC DNA]</scope>
    <source>
        <strain evidence="13 14">KUC8140</strain>
    </source>
</reference>
<dbReference type="GO" id="GO:0016020">
    <property type="term" value="C:membrane"/>
    <property type="evidence" value="ECO:0007669"/>
    <property type="project" value="UniProtKB-SubCell"/>
</dbReference>
<feature type="compositionally biased region" description="Polar residues" evidence="11">
    <location>
        <begin position="219"/>
        <end position="240"/>
    </location>
</feature>
<dbReference type="InterPro" id="IPR001594">
    <property type="entry name" value="Palmitoyltrfase_DHHC"/>
</dbReference>
<feature type="transmembrane region" description="Helical" evidence="10">
    <location>
        <begin position="576"/>
        <end position="595"/>
    </location>
</feature>
<keyword evidence="6" id="KW-0564">Palmitate</keyword>
<dbReference type="Pfam" id="PF01529">
    <property type="entry name" value="DHHC"/>
    <property type="match status" value="1"/>
</dbReference>
<dbReference type="InParanoid" id="A0A0H2SNA3"/>
<dbReference type="EC" id="2.3.1.225" evidence="10"/>
<dbReference type="PROSITE" id="PS50216">
    <property type="entry name" value="DHHC"/>
    <property type="match status" value="1"/>
</dbReference>
<feature type="compositionally biased region" description="Low complexity" evidence="11">
    <location>
        <begin position="18"/>
        <end position="43"/>
    </location>
</feature>
<comment type="catalytic activity">
    <reaction evidence="9 10">
        <text>L-cysteinyl-[protein] + hexadecanoyl-CoA = S-hexadecanoyl-L-cysteinyl-[protein] + CoA</text>
        <dbReference type="Rhea" id="RHEA:36683"/>
        <dbReference type="Rhea" id="RHEA-COMP:10131"/>
        <dbReference type="Rhea" id="RHEA-COMP:11032"/>
        <dbReference type="ChEBI" id="CHEBI:29950"/>
        <dbReference type="ChEBI" id="CHEBI:57287"/>
        <dbReference type="ChEBI" id="CHEBI:57379"/>
        <dbReference type="ChEBI" id="CHEBI:74151"/>
        <dbReference type="EC" id="2.3.1.225"/>
    </reaction>
</comment>
<feature type="compositionally biased region" description="Polar residues" evidence="11">
    <location>
        <begin position="44"/>
        <end position="66"/>
    </location>
</feature>
<keyword evidence="14" id="KW-1185">Reference proteome</keyword>
<evidence type="ECO:0000256" key="3">
    <source>
        <dbReference type="ARBA" id="ARBA00022692"/>
    </source>
</evidence>
<dbReference type="EMBL" id="KQ085893">
    <property type="protein sequence ID" value="KLO18546.1"/>
    <property type="molecule type" value="Genomic_DNA"/>
</dbReference>
<proteinExistence type="inferred from homology"/>
<protein>
    <recommendedName>
        <fullName evidence="10">Palmitoyltransferase</fullName>
        <ecNumber evidence="10">2.3.1.225</ecNumber>
    </recommendedName>
</protein>
<dbReference type="GO" id="GO:0006612">
    <property type="term" value="P:protein targeting to membrane"/>
    <property type="evidence" value="ECO:0007669"/>
    <property type="project" value="TreeGrafter"/>
</dbReference>
<feature type="region of interest" description="Disordered" evidence="11">
    <location>
        <begin position="649"/>
        <end position="680"/>
    </location>
</feature>
<evidence type="ECO:0000313" key="14">
    <source>
        <dbReference type="Proteomes" id="UP000053477"/>
    </source>
</evidence>
<evidence type="ECO:0000313" key="13">
    <source>
        <dbReference type="EMBL" id="KLO18546.1"/>
    </source>
</evidence>
<name>A0A0H2SNA3_9AGAM</name>